<dbReference type="AlphaFoldDB" id="A0A0H2RZT6"/>
<feature type="compositionally biased region" description="Low complexity" evidence="1">
    <location>
        <begin position="100"/>
        <end position="124"/>
    </location>
</feature>
<evidence type="ECO:0000313" key="3">
    <source>
        <dbReference type="Proteomes" id="UP000053477"/>
    </source>
</evidence>
<name>A0A0H2RZT6_9AGAM</name>
<evidence type="ECO:0000256" key="1">
    <source>
        <dbReference type="SAM" id="MobiDB-lite"/>
    </source>
</evidence>
<sequence length="160" mass="17478">MSLSWRDSELFDHNRIRQRETNLRAFLLNSMTILTDADILSGIQTLYKIHAFASILVKIKMHFKLSFVLALLAPAATILAAPPGHYGYEHHDPHHHHSSSRISSSSISSSSSSTSNSTIISSPTSCPPCPPLPTSDPTPVTVSETTMASRADEYMCACPL</sequence>
<dbReference type="InParanoid" id="A0A0H2RZT6"/>
<feature type="region of interest" description="Disordered" evidence="1">
    <location>
        <begin position="89"/>
        <end position="141"/>
    </location>
</feature>
<proteinExistence type="predicted"/>
<dbReference type="EMBL" id="KQ085908">
    <property type="protein sequence ID" value="KLO17132.1"/>
    <property type="molecule type" value="Genomic_DNA"/>
</dbReference>
<reference evidence="2 3" key="1">
    <citation type="submission" date="2015-04" db="EMBL/GenBank/DDBJ databases">
        <title>Complete genome sequence of Schizopora paradoxa KUC8140, a cosmopolitan wood degrader in East Asia.</title>
        <authorList>
            <consortium name="DOE Joint Genome Institute"/>
            <person name="Min B."/>
            <person name="Park H."/>
            <person name="Jang Y."/>
            <person name="Kim J.-J."/>
            <person name="Kim K.H."/>
            <person name="Pangilinan J."/>
            <person name="Lipzen A."/>
            <person name="Riley R."/>
            <person name="Grigoriev I.V."/>
            <person name="Spatafora J.W."/>
            <person name="Choi I.-G."/>
        </authorList>
    </citation>
    <scope>NUCLEOTIDE SEQUENCE [LARGE SCALE GENOMIC DNA]</scope>
    <source>
        <strain evidence="2 3">KUC8140</strain>
    </source>
</reference>
<feature type="compositionally biased region" description="Pro residues" evidence="1">
    <location>
        <begin position="125"/>
        <end position="136"/>
    </location>
</feature>
<keyword evidence="3" id="KW-1185">Reference proteome</keyword>
<evidence type="ECO:0000313" key="2">
    <source>
        <dbReference type="EMBL" id="KLO17132.1"/>
    </source>
</evidence>
<gene>
    <name evidence="2" type="ORF">SCHPADRAFT_182273</name>
</gene>
<dbReference type="Proteomes" id="UP000053477">
    <property type="component" value="Unassembled WGS sequence"/>
</dbReference>
<organism evidence="2 3">
    <name type="scientific">Schizopora paradoxa</name>
    <dbReference type="NCBI Taxonomy" id="27342"/>
    <lineage>
        <taxon>Eukaryota</taxon>
        <taxon>Fungi</taxon>
        <taxon>Dikarya</taxon>
        <taxon>Basidiomycota</taxon>
        <taxon>Agaricomycotina</taxon>
        <taxon>Agaricomycetes</taxon>
        <taxon>Hymenochaetales</taxon>
        <taxon>Schizoporaceae</taxon>
        <taxon>Schizopora</taxon>
    </lineage>
</organism>
<accession>A0A0H2RZT6</accession>
<protein>
    <submittedName>
        <fullName evidence="2">Uncharacterized protein</fullName>
    </submittedName>
</protein>